<evidence type="ECO:0000313" key="2">
    <source>
        <dbReference type="Proteomes" id="UP000688947"/>
    </source>
</evidence>
<proteinExistence type="predicted"/>
<dbReference type="Proteomes" id="UP000688947">
    <property type="component" value="Unassembled WGS sequence"/>
</dbReference>
<dbReference type="AlphaFoldDB" id="A0A8T1U4B4"/>
<dbReference type="OrthoDB" id="124844at2759"/>
<protein>
    <submittedName>
        <fullName evidence="1">Uncharacterized protein</fullName>
    </submittedName>
</protein>
<dbReference type="EMBL" id="JAENGZ010000715">
    <property type="protein sequence ID" value="KAG6954887.1"/>
    <property type="molecule type" value="Genomic_DNA"/>
</dbReference>
<accession>A0A8T1U4B4</accession>
<gene>
    <name evidence="1" type="ORF">JG687_00011549</name>
</gene>
<name>A0A8T1U4B4_9STRA</name>
<comment type="caution">
    <text evidence="1">The sequence shown here is derived from an EMBL/GenBank/DDBJ whole genome shotgun (WGS) entry which is preliminary data.</text>
</comment>
<organism evidence="1 2">
    <name type="scientific">Phytophthora cactorum</name>
    <dbReference type="NCBI Taxonomy" id="29920"/>
    <lineage>
        <taxon>Eukaryota</taxon>
        <taxon>Sar</taxon>
        <taxon>Stramenopiles</taxon>
        <taxon>Oomycota</taxon>
        <taxon>Peronosporomycetes</taxon>
        <taxon>Peronosporales</taxon>
        <taxon>Peronosporaceae</taxon>
        <taxon>Phytophthora</taxon>
    </lineage>
</organism>
<sequence length="113" mass="11871">MVDDWLVNITLGIGVNAAVTGCHCHWQPMAESSSSLSMVEIDMNGLSLWLSSDTRRTVENRNGLSIYATFPSHFSSGLCGEDVQLAGGVVVAVAITVTEITATAAIMTRGALA</sequence>
<evidence type="ECO:0000313" key="1">
    <source>
        <dbReference type="EMBL" id="KAG6954887.1"/>
    </source>
</evidence>
<reference evidence="1" key="1">
    <citation type="submission" date="2021-01" db="EMBL/GenBank/DDBJ databases">
        <title>Phytophthora aleatoria, a newly-described species from Pinus radiata is distinct from Phytophthora cactorum isolates based on comparative genomics.</title>
        <authorList>
            <person name="Mcdougal R."/>
            <person name="Panda P."/>
            <person name="Williams N."/>
            <person name="Studholme D.J."/>
        </authorList>
    </citation>
    <scope>NUCLEOTIDE SEQUENCE</scope>
    <source>
        <strain evidence="1">NZFS 3830</strain>
    </source>
</reference>